<protein>
    <submittedName>
        <fullName evidence="1">Metaxin-1</fullName>
    </submittedName>
</protein>
<accession>A0A0A9W562</accession>
<organism evidence="1">
    <name type="scientific">Lygus hesperus</name>
    <name type="common">Western plant bug</name>
    <dbReference type="NCBI Taxonomy" id="30085"/>
    <lineage>
        <taxon>Eukaryota</taxon>
        <taxon>Metazoa</taxon>
        <taxon>Ecdysozoa</taxon>
        <taxon>Arthropoda</taxon>
        <taxon>Hexapoda</taxon>
        <taxon>Insecta</taxon>
        <taxon>Pterygota</taxon>
        <taxon>Neoptera</taxon>
        <taxon>Paraneoptera</taxon>
        <taxon>Hemiptera</taxon>
        <taxon>Heteroptera</taxon>
        <taxon>Panheteroptera</taxon>
        <taxon>Cimicomorpha</taxon>
        <taxon>Miridae</taxon>
        <taxon>Mirini</taxon>
        <taxon>Lygus</taxon>
    </lineage>
</organism>
<name>A0A0A9W562_LYGHE</name>
<feature type="non-terminal residue" evidence="1">
    <location>
        <position position="1"/>
    </location>
</feature>
<evidence type="ECO:0000313" key="1">
    <source>
        <dbReference type="EMBL" id="JAG02959.1"/>
    </source>
</evidence>
<dbReference type="AlphaFoldDB" id="A0A0A9W562"/>
<proteinExistence type="predicted"/>
<gene>
    <name evidence="1" type="primary">MTX1</name>
    <name evidence="1" type="ORF">CM83_100396</name>
</gene>
<sequence length="320" mass="36274">LYLVRHSRVFIEKWDMDYTYECSLCDRSLISSFYMCSNCHICCFRCYSRTRQTTCQLCGLGQVYCCEFSKYRIDVKNRLLFRRTSGPIVVLPQTRDDIRLTTDVSGDHFCASDAIDPSRACSNKLMRCLDCGKCVFLSRVLEHYIGEHKETLICPVPPGSMVTFQLSSKDMEIGKMKKLQLLQLMDISEETSSSEDEGTSSEGDEKLVFLMCAKVPLWVTADQSVNIVKLWLFSTFHACTTNYSLEVTATRNHSVSKIFTGVPINASTFDIPFRGNISSVPASDFSHGQMLSVRESVLDSFDDEGGCTVNIYIHRNRLVD</sequence>
<reference evidence="1" key="2">
    <citation type="submission" date="2014-07" db="EMBL/GenBank/DDBJ databases">
        <authorList>
            <person name="Hull J."/>
        </authorList>
    </citation>
    <scope>NUCLEOTIDE SEQUENCE</scope>
</reference>
<reference evidence="1" key="1">
    <citation type="journal article" date="2014" name="PLoS ONE">
        <title>Transcriptome-Based Identification of ABC Transporters in the Western Tarnished Plant Bug Lygus hesperus.</title>
        <authorList>
            <person name="Hull J.J."/>
            <person name="Chaney K."/>
            <person name="Geib S.M."/>
            <person name="Fabrick J.A."/>
            <person name="Brent C.S."/>
            <person name="Walsh D."/>
            <person name="Lavine L.C."/>
        </authorList>
    </citation>
    <scope>NUCLEOTIDE SEQUENCE</scope>
</reference>
<dbReference type="EMBL" id="GBHO01040645">
    <property type="protein sequence ID" value="JAG02959.1"/>
    <property type="molecule type" value="Transcribed_RNA"/>
</dbReference>